<dbReference type="Gene3D" id="1.10.510.10">
    <property type="entry name" value="Transferase(Phosphotransferase) domain 1"/>
    <property type="match status" value="1"/>
</dbReference>
<dbReference type="Gene3D" id="1.25.40.10">
    <property type="entry name" value="Tetratricopeptide repeat domain"/>
    <property type="match status" value="1"/>
</dbReference>
<evidence type="ECO:0000313" key="3">
    <source>
        <dbReference type="Proteomes" id="UP000266861"/>
    </source>
</evidence>
<dbReference type="SUPFAM" id="SSF81901">
    <property type="entry name" value="HCP-like"/>
    <property type="match status" value="2"/>
</dbReference>
<dbReference type="PANTHER" id="PTHR45011">
    <property type="entry name" value="DAP3-BINDING CELL DEATH ENHANCER 1"/>
    <property type="match status" value="1"/>
</dbReference>
<dbReference type="InterPro" id="IPR011990">
    <property type="entry name" value="TPR-like_helical_dom_sf"/>
</dbReference>
<dbReference type="PROSITE" id="PS50011">
    <property type="entry name" value="PROTEIN_KINASE_DOM"/>
    <property type="match status" value="1"/>
</dbReference>
<dbReference type="InterPro" id="IPR052748">
    <property type="entry name" value="ISR_Activator"/>
</dbReference>
<evidence type="ECO:0000313" key="2">
    <source>
        <dbReference type="EMBL" id="RHZ85922.1"/>
    </source>
</evidence>
<dbReference type="Proteomes" id="UP000266861">
    <property type="component" value="Unassembled WGS sequence"/>
</dbReference>
<organism evidence="2 3">
    <name type="scientific">Diversispora epigaea</name>
    <dbReference type="NCBI Taxonomy" id="1348612"/>
    <lineage>
        <taxon>Eukaryota</taxon>
        <taxon>Fungi</taxon>
        <taxon>Fungi incertae sedis</taxon>
        <taxon>Mucoromycota</taxon>
        <taxon>Glomeromycotina</taxon>
        <taxon>Glomeromycetes</taxon>
        <taxon>Diversisporales</taxon>
        <taxon>Diversisporaceae</taxon>
        <taxon>Diversispora</taxon>
    </lineage>
</organism>
<protein>
    <recommendedName>
        <fullName evidence="1">Protein kinase domain-containing protein</fullName>
    </recommendedName>
</protein>
<sequence length="748" mass="86414">MENVDCNENGITTKDDNDEENFRSYLKSAEGGDSFGQFNLGICYEDGIGTTKDEKKAFQWYLKSAEGGNSNGQCSLGYCYDDGFGTTRDEEKAFHWYLKSAEGGNINGQYNLGYCYEDGVGTTKDEEKAFQWFLKSAEGGYSNAQLKIGSCYEDGIGTTKDKEKSFQWYLKSAEGENSQGQCSLGLCYQSGTGITKDEKKAFQWVLKSAEGGNSNGQWNLGYFYENGIGIQKDEEKALQWYLKSAEGGNSQAQLCLVKFYYHGIGTRKDEEKAFQWLLKSVEEEYIDGQRLLEYCYRNEFEIPAIKINQNKLKRTDNLTSSSTNKLNINNCCYICWQTNGCSEICKKYFQDFGICHNCGNLNIRKNVCKNCKSIELAYMEEYCWDLKNIVDNIIQTTELENANEWEIWRWIDYNKLKNVKYLDKGGFGSIWKAEWIDMPKEVFEYYNTNQVVLKKPFNSREINSEFLSELIKNFQCRNIYVLPVFGITQDPMTKEYAIVLRYMKNGNLTKFLQQNKTLSWIERLWLLNSFIFGLLSIHTQGYVHCDLHPGNLMITDTFDNFKFIRLGDFGFCRHANEITSFGMYGVLPYIAPEILKKNPYTQASDIYSVGIIMWVISTGKIPFSDRAYDIELTLEIFKGYRPKIKKGTPQCYVELMKKCWYKDSSERPSAKRIFEQVDKWIFDLTRNEQTEDSLMFLNADQEMKNEEFELSSDEPIHSEASLTSKPLPLLPPLQNISLDLSNIDWNDL</sequence>
<dbReference type="PANTHER" id="PTHR45011:SF1">
    <property type="entry name" value="DAP3-BINDING CELL DEATH ENHANCER 1"/>
    <property type="match status" value="1"/>
</dbReference>
<comment type="caution">
    <text evidence="2">The sequence shown here is derived from an EMBL/GenBank/DDBJ whole genome shotgun (WGS) entry which is preliminary data.</text>
</comment>
<accession>A0A397JFJ4</accession>
<name>A0A397JFJ4_9GLOM</name>
<dbReference type="InterPro" id="IPR006597">
    <property type="entry name" value="Sel1-like"/>
</dbReference>
<evidence type="ECO:0000259" key="1">
    <source>
        <dbReference type="PROSITE" id="PS50011"/>
    </source>
</evidence>
<dbReference type="InterPro" id="IPR000719">
    <property type="entry name" value="Prot_kinase_dom"/>
</dbReference>
<dbReference type="OrthoDB" id="2447031at2759"/>
<gene>
    <name evidence="2" type="ORF">Glove_58g40</name>
</gene>
<dbReference type="STRING" id="1348612.A0A397JFJ4"/>
<dbReference type="InterPro" id="IPR011009">
    <property type="entry name" value="Kinase-like_dom_sf"/>
</dbReference>
<feature type="domain" description="Protein kinase" evidence="1">
    <location>
        <begin position="416"/>
        <end position="681"/>
    </location>
</feature>
<reference evidence="2 3" key="1">
    <citation type="submission" date="2018-08" db="EMBL/GenBank/DDBJ databases">
        <title>Genome and evolution of the arbuscular mycorrhizal fungus Diversispora epigaea (formerly Glomus versiforme) and its bacterial endosymbionts.</title>
        <authorList>
            <person name="Sun X."/>
            <person name="Fei Z."/>
            <person name="Harrison M."/>
        </authorList>
    </citation>
    <scope>NUCLEOTIDE SEQUENCE [LARGE SCALE GENOMIC DNA]</scope>
    <source>
        <strain evidence="2 3">IT104</strain>
    </source>
</reference>
<dbReference type="PRINTS" id="PR00109">
    <property type="entry name" value="TYRKINASE"/>
</dbReference>
<keyword evidence="3" id="KW-1185">Reference proteome</keyword>
<proteinExistence type="predicted"/>
<dbReference type="AlphaFoldDB" id="A0A397JFJ4"/>
<dbReference type="SUPFAM" id="SSF56112">
    <property type="entry name" value="Protein kinase-like (PK-like)"/>
    <property type="match status" value="1"/>
</dbReference>
<dbReference type="InterPro" id="IPR001245">
    <property type="entry name" value="Ser-Thr/Tyr_kinase_cat_dom"/>
</dbReference>
<dbReference type="Pfam" id="PF08238">
    <property type="entry name" value="Sel1"/>
    <property type="match status" value="7"/>
</dbReference>
<dbReference type="Pfam" id="PF07714">
    <property type="entry name" value="PK_Tyr_Ser-Thr"/>
    <property type="match status" value="1"/>
</dbReference>
<dbReference type="GO" id="GO:0005524">
    <property type="term" value="F:ATP binding"/>
    <property type="evidence" value="ECO:0007669"/>
    <property type="project" value="InterPro"/>
</dbReference>
<dbReference type="SMART" id="SM00671">
    <property type="entry name" value="SEL1"/>
    <property type="match status" value="7"/>
</dbReference>
<dbReference type="GO" id="GO:0004672">
    <property type="term" value="F:protein kinase activity"/>
    <property type="evidence" value="ECO:0007669"/>
    <property type="project" value="InterPro"/>
</dbReference>
<dbReference type="EMBL" id="PQFF01000055">
    <property type="protein sequence ID" value="RHZ85922.1"/>
    <property type="molecule type" value="Genomic_DNA"/>
</dbReference>